<dbReference type="GO" id="GO:0003697">
    <property type="term" value="F:single-stranded DNA binding"/>
    <property type="evidence" value="ECO:0007669"/>
    <property type="project" value="InterPro"/>
</dbReference>
<dbReference type="Pfam" id="PF02586">
    <property type="entry name" value="SRAP"/>
    <property type="match status" value="1"/>
</dbReference>
<dbReference type="PANTHER" id="PTHR13604">
    <property type="entry name" value="DC12-RELATED"/>
    <property type="match status" value="1"/>
</dbReference>
<comment type="similarity">
    <text evidence="1 8">Belongs to the SOS response-associated peptidase family.</text>
</comment>
<dbReference type="Proteomes" id="UP000184268">
    <property type="component" value="Unassembled WGS sequence"/>
</dbReference>
<dbReference type="PANTHER" id="PTHR13604:SF0">
    <property type="entry name" value="ABASIC SITE PROCESSING PROTEIN HMCES"/>
    <property type="match status" value="1"/>
</dbReference>
<dbReference type="SUPFAM" id="SSF143081">
    <property type="entry name" value="BB1717-like"/>
    <property type="match status" value="1"/>
</dbReference>
<evidence type="ECO:0000256" key="7">
    <source>
        <dbReference type="ARBA" id="ARBA00023239"/>
    </source>
</evidence>
<dbReference type="GO" id="GO:0008233">
    <property type="term" value="F:peptidase activity"/>
    <property type="evidence" value="ECO:0007669"/>
    <property type="project" value="UniProtKB-KW"/>
</dbReference>
<accession>A0A1M5YCY2</accession>
<keyword evidence="10" id="KW-1185">Reference proteome</keyword>
<organism evidence="9 10">
    <name type="scientific">Ferrimonas marina</name>
    <dbReference type="NCBI Taxonomy" id="299255"/>
    <lineage>
        <taxon>Bacteria</taxon>
        <taxon>Pseudomonadati</taxon>
        <taxon>Pseudomonadota</taxon>
        <taxon>Gammaproteobacteria</taxon>
        <taxon>Alteromonadales</taxon>
        <taxon>Ferrimonadaceae</taxon>
        <taxon>Ferrimonas</taxon>
    </lineage>
</organism>
<dbReference type="InterPro" id="IPR003738">
    <property type="entry name" value="SRAP"/>
</dbReference>
<evidence type="ECO:0000256" key="1">
    <source>
        <dbReference type="ARBA" id="ARBA00008136"/>
    </source>
</evidence>
<dbReference type="STRING" id="299255.SAMN02745129_4096"/>
<dbReference type="InterPro" id="IPR036590">
    <property type="entry name" value="SRAP-like"/>
</dbReference>
<keyword evidence="2 8" id="KW-0645">Protease</keyword>
<proteinExistence type="inferred from homology"/>
<evidence type="ECO:0000313" key="9">
    <source>
        <dbReference type="EMBL" id="SHI09905.1"/>
    </source>
</evidence>
<dbReference type="GO" id="GO:0006508">
    <property type="term" value="P:proteolysis"/>
    <property type="evidence" value="ECO:0007669"/>
    <property type="project" value="UniProtKB-KW"/>
</dbReference>
<gene>
    <name evidence="9" type="ORF">SAMN02745129_4096</name>
</gene>
<protein>
    <recommendedName>
        <fullName evidence="8">Abasic site processing protein</fullName>
        <ecNumber evidence="8">3.4.-.-</ecNumber>
    </recommendedName>
</protein>
<sequence length="196" mass="21711">MCGQFALNPVDYDTRTQVGVDQGSFKLSGSPRIYPTDTIAVIHQQQGRIQCSGLRWGLDTEFLSRPVINARSETVAEKPLFRTALAGFRCLLPMSAWFEWRKEGVSKVGYRFEPQALMNVAGIAWPPSSERPQGAVVMLTTAAEGSVSHYHHRMPLILPAQQAQAWLQAPDVPAASLPDLTISPMDKNQPYQANLF</sequence>
<evidence type="ECO:0000256" key="3">
    <source>
        <dbReference type="ARBA" id="ARBA00022763"/>
    </source>
</evidence>
<evidence type="ECO:0000256" key="6">
    <source>
        <dbReference type="ARBA" id="ARBA00023125"/>
    </source>
</evidence>
<keyword evidence="7" id="KW-0456">Lyase</keyword>
<dbReference type="GO" id="GO:0016829">
    <property type="term" value="F:lyase activity"/>
    <property type="evidence" value="ECO:0007669"/>
    <property type="project" value="UniProtKB-KW"/>
</dbReference>
<dbReference type="EMBL" id="FQXG01000007">
    <property type="protein sequence ID" value="SHI09905.1"/>
    <property type="molecule type" value="Genomic_DNA"/>
</dbReference>
<name>A0A1M5YCY2_9GAMM</name>
<dbReference type="AlphaFoldDB" id="A0A1M5YCY2"/>
<keyword evidence="5" id="KW-0190">Covalent protein-DNA linkage</keyword>
<dbReference type="Gene3D" id="3.90.1680.10">
    <property type="entry name" value="SOS response associated peptidase-like"/>
    <property type="match status" value="1"/>
</dbReference>
<evidence type="ECO:0000256" key="2">
    <source>
        <dbReference type="ARBA" id="ARBA00022670"/>
    </source>
</evidence>
<dbReference type="GO" id="GO:0106300">
    <property type="term" value="P:protein-DNA covalent cross-linking repair"/>
    <property type="evidence" value="ECO:0007669"/>
    <property type="project" value="InterPro"/>
</dbReference>
<keyword evidence="4 8" id="KW-0378">Hydrolase</keyword>
<dbReference type="RefSeq" id="WP_067660865.1">
    <property type="nucleotide sequence ID" value="NZ_FQXG01000007.1"/>
</dbReference>
<dbReference type="OrthoDB" id="6192129at2"/>
<evidence type="ECO:0000256" key="8">
    <source>
        <dbReference type="RuleBase" id="RU364100"/>
    </source>
</evidence>
<keyword evidence="3" id="KW-0227">DNA damage</keyword>
<evidence type="ECO:0000256" key="5">
    <source>
        <dbReference type="ARBA" id="ARBA00023124"/>
    </source>
</evidence>
<reference evidence="9 10" key="1">
    <citation type="submission" date="2016-11" db="EMBL/GenBank/DDBJ databases">
        <authorList>
            <person name="Jaros S."/>
            <person name="Januszkiewicz K."/>
            <person name="Wedrychowicz H."/>
        </authorList>
    </citation>
    <scope>NUCLEOTIDE SEQUENCE [LARGE SCALE GENOMIC DNA]</scope>
    <source>
        <strain evidence="9 10">DSM 16917</strain>
    </source>
</reference>
<evidence type="ECO:0000313" key="10">
    <source>
        <dbReference type="Proteomes" id="UP000184268"/>
    </source>
</evidence>
<keyword evidence="6" id="KW-0238">DNA-binding</keyword>
<dbReference type="EC" id="3.4.-.-" evidence="8"/>
<evidence type="ECO:0000256" key="4">
    <source>
        <dbReference type="ARBA" id="ARBA00022801"/>
    </source>
</evidence>